<organism evidence="4 5">
    <name type="scientific">Melanomma pulvis-pyrius CBS 109.77</name>
    <dbReference type="NCBI Taxonomy" id="1314802"/>
    <lineage>
        <taxon>Eukaryota</taxon>
        <taxon>Fungi</taxon>
        <taxon>Dikarya</taxon>
        <taxon>Ascomycota</taxon>
        <taxon>Pezizomycotina</taxon>
        <taxon>Dothideomycetes</taxon>
        <taxon>Pleosporomycetidae</taxon>
        <taxon>Pleosporales</taxon>
        <taxon>Melanommataceae</taxon>
        <taxon>Melanomma</taxon>
    </lineage>
</organism>
<dbReference type="InterPro" id="IPR011050">
    <property type="entry name" value="Pectin_lyase_fold/virulence"/>
</dbReference>
<evidence type="ECO:0000259" key="3">
    <source>
        <dbReference type="Pfam" id="PF12708"/>
    </source>
</evidence>
<dbReference type="FunFam" id="2.160.20.10:FF:000026">
    <property type="entry name" value="Exo-beta-1,3-glucanase Exg0"/>
    <property type="match status" value="1"/>
</dbReference>
<dbReference type="InterPro" id="IPR012334">
    <property type="entry name" value="Pectin_lyas_fold"/>
</dbReference>
<evidence type="ECO:0000313" key="4">
    <source>
        <dbReference type="EMBL" id="KAF2796431.1"/>
    </source>
</evidence>
<dbReference type="InterPro" id="IPR039279">
    <property type="entry name" value="QRT3-like"/>
</dbReference>
<gene>
    <name evidence="4" type="ORF">K505DRAFT_415761</name>
</gene>
<feature type="domain" description="Rhamnogalacturonase A/B/Epimerase-like pectate lyase" evidence="3">
    <location>
        <begin position="89"/>
        <end position="316"/>
    </location>
</feature>
<evidence type="ECO:0000256" key="1">
    <source>
        <dbReference type="SAM" id="MobiDB-lite"/>
    </source>
</evidence>
<dbReference type="EMBL" id="MU001831">
    <property type="protein sequence ID" value="KAF2796431.1"/>
    <property type="molecule type" value="Genomic_DNA"/>
</dbReference>
<feature type="signal peptide" evidence="2">
    <location>
        <begin position="1"/>
        <end position="20"/>
    </location>
</feature>
<feature type="chain" id="PRO_5025631981" evidence="2">
    <location>
        <begin position="21"/>
        <end position="821"/>
    </location>
</feature>
<dbReference type="PANTHER" id="PTHR33928:SF2">
    <property type="entry name" value="PECTATE LYASE SUPERFAMILY PROTEIN DOMAIN-CONTAINING PROTEIN-RELATED"/>
    <property type="match status" value="1"/>
</dbReference>
<dbReference type="FunFam" id="2.160.20.10:FF:000023">
    <property type="entry name" value="Exo-beta-1,3-glucanase Exg0"/>
    <property type="match status" value="1"/>
</dbReference>
<feature type="region of interest" description="Disordered" evidence="1">
    <location>
        <begin position="22"/>
        <end position="55"/>
    </location>
</feature>
<sequence length="821" mass="88424">MVVFSSILLLISSCATTIHARHHGNQVSQHPITKSQTPLRPPGRPTPIHGNSSFIPHPTGAASCEPYWMEQIKHQGVASFNPDSTYQVFRNVKNYGAVGDGLTDDTIAIQKAISDGGRCAPGVCQSSTTTPAVVYFPSGTYLISASIIDYYYTQIIGNPNCLPTLLATANFSTTGGLGLLDGSPYQSTGRTGFGPTNTFFRQIRNLIFDMTQIPATVAATGIHWPTAQTTSLQNLVFRMSAANGTQHQGVFIEEGSGGFMTDLTFYGGLYGFNVGNQQFTTRNLTFHNCVTAINQLWDWGWTYKSVSINNCQVGFNISAGGSSAVNVGSLTLLDSSFKNTPVGIITSRTADSRPAGAGSVYLENIRLENVPSAVSGLDGTSILVGSMSTLVISAWADGHRYTPNGPVAARGPISPSKRPSTLLDAEGNFFERSKPQYGTVSYKRFLSVRDAGAKGDGVTDDTDALSAAILQAKKAGKILFVDAGYYRVTSTIYIPPGSKIVGEALASVILSSGSFFNNINQPQPVVKVALPGELGSIEWSDMFVSSQGQQAGAILIEWNLASYGEVAGMWDVHTRIGGFAGSELQVEQCPTTPSITITPENLVQSCIAAYMSMHVTKFGTGLYMENVWLWTADHDLDDVRNNNTQITVYTGRGLHIESIRGILWLYGTAVEHHSKYQYQFVDTRDIFMGQIQTETAYYQPNPDATIPFPTDIALNDPIFTPNTNISLNSANGWGLRILRSSNLLAYGVGLYSFFNNYSTACSQEGAGAVCQTRILSIEGTAHSHDVWIYNLNTVGATNMVTRDGVDLVGSGDNNNSPCFIV</sequence>
<dbReference type="SUPFAM" id="SSF51126">
    <property type="entry name" value="Pectin lyase-like"/>
    <property type="match status" value="2"/>
</dbReference>
<keyword evidence="2" id="KW-0732">Signal</keyword>
<keyword evidence="5" id="KW-1185">Reference proteome</keyword>
<accession>A0A6A6XJ28</accession>
<proteinExistence type="predicted"/>
<dbReference type="AlphaFoldDB" id="A0A6A6XJ28"/>
<feature type="compositionally biased region" description="Polar residues" evidence="1">
    <location>
        <begin position="25"/>
        <end position="38"/>
    </location>
</feature>
<dbReference type="Proteomes" id="UP000799757">
    <property type="component" value="Unassembled WGS sequence"/>
</dbReference>
<dbReference type="Pfam" id="PF12708">
    <property type="entry name" value="Pect-lyase_RHGA_epim"/>
    <property type="match status" value="2"/>
</dbReference>
<keyword evidence="4" id="KW-0378">Hydrolase</keyword>
<reference evidence="4" key="1">
    <citation type="journal article" date="2020" name="Stud. Mycol.">
        <title>101 Dothideomycetes genomes: a test case for predicting lifestyles and emergence of pathogens.</title>
        <authorList>
            <person name="Haridas S."/>
            <person name="Albert R."/>
            <person name="Binder M."/>
            <person name="Bloem J."/>
            <person name="Labutti K."/>
            <person name="Salamov A."/>
            <person name="Andreopoulos B."/>
            <person name="Baker S."/>
            <person name="Barry K."/>
            <person name="Bills G."/>
            <person name="Bluhm B."/>
            <person name="Cannon C."/>
            <person name="Castanera R."/>
            <person name="Culley D."/>
            <person name="Daum C."/>
            <person name="Ezra D."/>
            <person name="Gonzalez J."/>
            <person name="Henrissat B."/>
            <person name="Kuo A."/>
            <person name="Liang C."/>
            <person name="Lipzen A."/>
            <person name="Lutzoni F."/>
            <person name="Magnuson J."/>
            <person name="Mondo S."/>
            <person name="Nolan M."/>
            <person name="Ohm R."/>
            <person name="Pangilinan J."/>
            <person name="Park H.-J."/>
            <person name="Ramirez L."/>
            <person name="Alfaro M."/>
            <person name="Sun H."/>
            <person name="Tritt A."/>
            <person name="Yoshinaga Y."/>
            <person name="Zwiers L.-H."/>
            <person name="Turgeon B."/>
            <person name="Goodwin S."/>
            <person name="Spatafora J."/>
            <person name="Crous P."/>
            <person name="Grigoriev I."/>
        </authorList>
    </citation>
    <scope>NUCLEOTIDE SEQUENCE</scope>
    <source>
        <strain evidence="4">CBS 109.77</strain>
    </source>
</reference>
<dbReference type="PANTHER" id="PTHR33928">
    <property type="entry name" value="POLYGALACTURONASE QRT3"/>
    <property type="match status" value="1"/>
</dbReference>
<evidence type="ECO:0000313" key="5">
    <source>
        <dbReference type="Proteomes" id="UP000799757"/>
    </source>
</evidence>
<dbReference type="CDD" id="cd23668">
    <property type="entry name" value="GH55_beta13glucanase-like"/>
    <property type="match status" value="1"/>
</dbReference>
<dbReference type="Gene3D" id="2.160.20.10">
    <property type="entry name" value="Single-stranded right-handed beta-helix, Pectin lyase-like"/>
    <property type="match status" value="2"/>
</dbReference>
<evidence type="ECO:0000256" key="2">
    <source>
        <dbReference type="SAM" id="SignalP"/>
    </source>
</evidence>
<name>A0A6A6XJ28_9PLEO</name>
<dbReference type="OrthoDB" id="1046782at2759"/>
<dbReference type="InterPro" id="IPR024535">
    <property type="entry name" value="RHGA/B-epi-like_pectate_lyase"/>
</dbReference>
<feature type="domain" description="Rhamnogalacturonase A/B/Epimerase-like pectate lyase" evidence="3">
    <location>
        <begin position="445"/>
        <end position="517"/>
    </location>
</feature>
<dbReference type="GO" id="GO:0004650">
    <property type="term" value="F:polygalacturonase activity"/>
    <property type="evidence" value="ECO:0007669"/>
    <property type="project" value="InterPro"/>
</dbReference>
<protein>
    <submittedName>
        <fullName evidence="4">Glycoside hydrolase family 55 protein</fullName>
    </submittedName>
</protein>